<evidence type="ECO:0000313" key="7">
    <source>
        <dbReference type="Proteomes" id="UP000636891"/>
    </source>
</evidence>
<dbReference type="Pfam" id="PF01551">
    <property type="entry name" value="Peptidase_M23"/>
    <property type="match status" value="1"/>
</dbReference>
<dbReference type="CDD" id="cd12797">
    <property type="entry name" value="M23_peptidase"/>
    <property type="match status" value="1"/>
</dbReference>
<protein>
    <submittedName>
        <fullName evidence="6">Peptidoglycan DD-metalloendopeptidase family protein</fullName>
    </submittedName>
</protein>
<dbReference type="InterPro" id="IPR016047">
    <property type="entry name" value="M23ase_b-sheet_dom"/>
</dbReference>
<dbReference type="PANTHER" id="PTHR21666:SF289">
    <property type="entry name" value="L-ALA--D-GLU ENDOPEPTIDASE"/>
    <property type="match status" value="1"/>
</dbReference>
<keyword evidence="7" id="KW-1185">Reference proteome</keyword>
<dbReference type="EMBL" id="JACOOK010000002">
    <property type="protein sequence ID" value="MBC5616328.1"/>
    <property type="molecule type" value="Genomic_DNA"/>
</dbReference>
<comment type="caution">
    <text evidence="6">The sequence shown here is derived from an EMBL/GenBank/DDBJ whole genome shotgun (WGS) entry which is preliminary data.</text>
</comment>
<organism evidence="6 7">
    <name type="scientific">Alistipes hominis</name>
    <dbReference type="NCBI Taxonomy" id="2763015"/>
    <lineage>
        <taxon>Bacteria</taxon>
        <taxon>Pseudomonadati</taxon>
        <taxon>Bacteroidota</taxon>
        <taxon>Bacteroidia</taxon>
        <taxon>Bacteroidales</taxon>
        <taxon>Rikenellaceae</taxon>
        <taxon>Alistipes</taxon>
    </lineage>
</organism>
<evidence type="ECO:0000256" key="4">
    <source>
        <dbReference type="SAM" id="SignalP"/>
    </source>
</evidence>
<dbReference type="InterPro" id="IPR050570">
    <property type="entry name" value="Cell_wall_metabolism_enzyme"/>
</dbReference>
<evidence type="ECO:0000313" key="6">
    <source>
        <dbReference type="EMBL" id="MBC5616328.1"/>
    </source>
</evidence>
<dbReference type="InterPro" id="IPR011055">
    <property type="entry name" value="Dup_hybrid_motif"/>
</dbReference>
<evidence type="ECO:0000256" key="1">
    <source>
        <dbReference type="ARBA" id="ARBA00022729"/>
    </source>
</evidence>
<keyword evidence="2" id="KW-0175">Coiled coil</keyword>
<feature type="compositionally biased region" description="Basic and acidic residues" evidence="3">
    <location>
        <begin position="175"/>
        <end position="199"/>
    </location>
</feature>
<dbReference type="RefSeq" id="WP_055202864.1">
    <property type="nucleotide sequence ID" value="NZ_JACOOK010000002.1"/>
</dbReference>
<evidence type="ECO:0000259" key="5">
    <source>
        <dbReference type="Pfam" id="PF01551"/>
    </source>
</evidence>
<evidence type="ECO:0000256" key="2">
    <source>
        <dbReference type="SAM" id="Coils"/>
    </source>
</evidence>
<evidence type="ECO:0000256" key="3">
    <source>
        <dbReference type="SAM" id="MobiDB-lite"/>
    </source>
</evidence>
<dbReference type="SUPFAM" id="SSF51261">
    <property type="entry name" value="Duplicated hybrid motif"/>
    <property type="match status" value="1"/>
</dbReference>
<gene>
    <name evidence="6" type="ORF">H8S08_04740</name>
</gene>
<dbReference type="Gene3D" id="6.10.250.3150">
    <property type="match status" value="1"/>
</dbReference>
<feature type="signal peptide" evidence="4">
    <location>
        <begin position="1"/>
        <end position="21"/>
    </location>
</feature>
<keyword evidence="1 4" id="KW-0732">Signal</keyword>
<sequence length="400" mass="46133">MTRTRLLLTLLFALATLSVPAQQLESLREEIRQAEEEIKMTNQLLSKTQKNQQTTDRQLNLIRNKIRNRKNIISNLEKQSGLIENNIGAKNTTIRSLEQDLNRLRQEYAAMVYDSYKNYKLNNFMLFLFASRDFNDATLRIAYMHRYNRMREQKAAEIDSVSASVGREISSLQSQKEELDKVRRSRNEELTSLDKDETQYRTSSQKLQQEAGKLNSIIKANRKRIEQMQKQIRQIIAEESRKNKAKPQTSEQREFDVKLSGQFEQNTGKLPYPVRGVIVNNYGLHSHTAIKGVVEKNQGVDIAAEPGAEVRAVFEGEVSQVLLNQWTNKVVLLRHGNYLTLYSNLASVNVKVGDRVTLNQPIGRIASSEDSNDCTLHFEVWKLDAQNNPVNLNPEKWLRR</sequence>
<dbReference type="Gene3D" id="2.70.70.10">
    <property type="entry name" value="Glucose Permease (Domain IIA)"/>
    <property type="match status" value="1"/>
</dbReference>
<accession>A0ABR7CKZ3</accession>
<dbReference type="PANTHER" id="PTHR21666">
    <property type="entry name" value="PEPTIDASE-RELATED"/>
    <property type="match status" value="1"/>
</dbReference>
<feature type="coiled-coil region" evidence="2">
    <location>
        <begin position="17"/>
        <end position="114"/>
    </location>
</feature>
<name>A0ABR7CKZ3_9BACT</name>
<feature type="domain" description="M23ase beta-sheet core" evidence="5">
    <location>
        <begin position="296"/>
        <end position="389"/>
    </location>
</feature>
<proteinExistence type="predicted"/>
<reference evidence="6 7" key="1">
    <citation type="submission" date="2020-08" db="EMBL/GenBank/DDBJ databases">
        <title>Genome public.</title>
        <authorList>
            <person name="Liu C."/>
            <person name="Sun Q."/>
        </authorList>
    </citation>
    <scope>NUCLEOTIDE SEQUENCE [LARGE SCALE GENOMIC DNA]</scope>
    <source>
        <strain evidence="6 7">New-7</strain>
    </source>
</reference>
<feature type="region of interest" description="Disordered" evidence="3">
    <location>
        <begin position="172"/>
        <end position="206"/>
    </location>
</feature>
<feature type="chain" id="PRO_5045911068" evidence="4">
    <location>
        <begin position="22"/>
        <end position="400"/>
    </location>
</feature>
<dbReference type="Proteomes" id="UP000636891">
    <property type="component" value="Unassembled WGS sequence"/>
</dbReference>